<dbReference type="Gene3D" id="3.40.50.920">
    <property type="match status" value="1"/>
</dbReference>
<dbReference type="SUPFAM" id="SSF52518">
    <property type="entry name" value="Thiamin diphosphate-binding fold (THDP-binding)"/>
    <property type="match status" value="2"/>
</dbReference>
<comment type="cofactor">
    <cofactor evidence="10">
        <name>Mg(2+)</name>
        <dbReference type="ChEBI" id="CHEBI:18420"/>
    </cofactor>
    <text evidence="10">Binds 1 Mg(2+) ion per subunit.</text>
</comment>
<comment type="catalytic activity">
    <reaction evidence="10">
        <text>D-glyceraldehyde 3-phosphate + pyruvate + H(+) = 1-deoxy-D-xylulose 5-phosphate + CO2</text>
        <dbReference type="Rhea" id="RHEA:12605"/>
        <dbReference type="ChEBI" id="CHEBI:15361"/>
        <dbReference type="ChEBI" id="CHEBI:15378"/>
        <dbReference type="ChEBI" id="CHEBI:16526"/>
        <dbReference type="ChEBI" id="CHEBI:57792"/>
        <dbReference type="ChEBI" id="CHEBI:59776"/>
        <dbReference type="EC" id="2.2.1.7"/>
    </reaction>
</comment>
<dbReference type="HAMAP" id="MF_00315">
    <property type="entry name" value="DXP_synth"/>
    <property type="match status" value="1"/>
</dbReference>
<evidence type="ECO:0000256" key="2">
    <source>
        <dbReference type="ARBA" id="ARBA00011081"/>
    </source>
</evidence>
<reference evidence="12" key="1">
    <citation type="submission" date="2021-01" db="EMBL/GenBank/DDBJ databases">
        <title>Description of Breznakiella homolactica.</title>
        <authorList>
            <person name="Song Y."/>
            <person name="Brune A."/>
        </authorList>
    </citation>
    <scope>NUCLEOTIDE SEQUENCE</scope>
    <source>
        <strain evidence="12">RmG30</strain>
    </source>
</reference>
<proteinExistence type="inferred from homology"/>
<dbReference type="Pfam" id="PF02779">
    <property type="entry name" value="Transket_pyr"/>
    <property type="match status" value="1"/>
</dbReference>
<evidence type="ECO:0000256" key="10">
    <source>
        <dbReference type="HAMAP-Rule" id="MF_00315"/>
    </source>
</evidence>
<dbReference type="GO" id="GO:0008661">
    <property type="term" value="F:1-deoxy-D-xylulose-5-phosphate synthase activity"/>
    <property type="evidence" value="ECO:0007669"/>
    <property type="project" value="UniProtKB-UniRule"/>
</dbReference>
<keyword evidence="6 10" id="KW-0460">Magnesium</keyword>
<dbReference type="GO" id="GO:0005829">
    <property type="term" value="C:cytosol"/>
    <property type="evidence" value="ECO:0007669"/>
    <property type="project" value="TreeGrafter"/>
</dbReference>
<name>A0A7T7XJP7_9SPIR</name>
<dbReference type="GO" id="GO:0030976">
    <property type="term" value="F:thiamine pyrophosphate binding"/>
    <property type="evidence" value="ECO:0007669"/>
    <property type="project" value="UniProtKB-UniRule"/>
</dbReference>
<dbReference type="EC" id="2.2.1.7" evidence="10"/>
<comment type="similarity">
    <text evidence="2 10">Belongs to the transketolase family. DXPS subfamily.</text>
</comment>
<dbReference type="RefSeq" id="WP_215624772.1">
    <property type="nucleotide sequence ID" value="NZ_CP067089.2"/>
</dbReference>
<evidence type="ECO:0000256" key="6">
    <source>
        <dbReference type="ARBA" id="ARBA00022842"/>
    </source>
</evidence>
<comment type="pathway">
    <text evidence="1 10">Metabolic intermediate biosynthesis; 1-deoxy-D-xylulose 5-phosphate biosynthesis; 1-deoxy-D-xylulose 5-phosphate from D-glyceraldehyde 3-phosphate and pyruvate: step 1/1.</text>
</comment>
<dbReference type="InterPro" id="IPR009014">
    <property type="entry name" value="Transketo_C/PFOR_II"/>
</dbReference>
<feature type="binding site" evidence="10">
    <location>
        <position position="178"/>
    </location>
    <ligand>
        <name>thiamine diphosphate</name>
        <dbReference type="ChEBI" id="CHEBI:58937"/>
    </ligand>
</feature>
<comment type="function">
    <text evidence="10">Catalyzes the acyloin condensation reaction between C atoms 2 and 3 of pyruvate and glyceraldehyde 3-phosphate to yield 1-deoxy-D-xylulose-5-phosphate (DXP).</text>
</comment>
<dbReference type="NCBIfam" id="TIGR00204">
    <property type="entry name" value="dxs"/>
    <property type="match status" value="1"/>
</dbReference>
<dbReference type="InterPro" id="IPR005475">
    <property type="entry name" value="Transketolase-like_Pyr-bd"/>
</dbReference>
<evidence type="ECO:0000313" key="13">
    <source>
        <dbReference type="Proteomes" id="UP000595917"/>
    </source>
</evidence>
<dbReference type="SMART" id="SM00861">
    <property type="entry name" value="Transket_pyr"/>
    <property type="match status" value="1"/>
</dbReference>
<dbReference type="Gene3D" id="3.40.50.970">
    <property type="match status" value="2"/>
</dbReference>
<dbReference type="Pfam" id="PF13292">
    <property type="entry name" value="DXP_synthase_N"/>
    <property type="match status" value="1"/>
</dbReference>
<dbReference type="InterPro" id="IPR029061">
    <property type="entry name" value="THDP-binding"/>
</dbReference>
<organism evidence="12 13">
    <name type="scientific">Breznakiella homolactica</name>
    <dbReference type="NCBI Taxonomy" id="2798577"/>
    <lineage>
        <taxon>Bacteria</taxon>
        <taxon>Pseudomonadati</taxon>
        <taxon>Spirochaetota</taxon>
        <taxon>Spirochaetia</taxon>
        <taxon>Spirochaetales</taxon>
        <taxon>Breznakiellaceae</taxon>
        <taxon>Breznakiella</taxon>
    </lineage>
</organism>
<evidence type="ECO:0000256" key="1">
    <source>
        <dbReference type="ARBA" id="ARBA00004980"/>
    </source>
</evidence>
<feature type="binding site" evidence="10">
    <location>
        <begin position="150"/>
        <end position="151"/>
    </location>
    <ligand>
        <name>thiamine diphosphate</name>
        <dbReference type="ChEBI" id="CHEBI:58937"/>
    </ligand>
</feature>
<dbReference type="InterPro" id="IPR049557">
    <property type="entry name" value="Transketolase_CS"/>
</dbReference>
<accession>A0A7T7XJP7</accession>
<evidence type="ECO:0000313" key="12">
    <source>
        <dbReference type="EMBL" id="QQO07467.1"/>
    </source>
</evidence>
<dbReference type="GO" id="GO:0000287">
    <property type="term" value="F:magnesium ion binding"/>
    <property type="evidence" value="ECO:0007669"/>
    <property type="project" value="UniProtKB-UniRule"/>
</dbReference>
<dbReference type="SUPFAM" id="SSF52922">
    <property type="entry name" value="TK C-terminal domain-like"/>
    <property type="match status" value="1"/>
</dbReference>
<dbReference type="PROSITE" id="PS00801">
    <property type="entry name" value="TRANSKETOLASE_1"/>
    <property type="match status" value="1"/>
</dbReference>
<feature type="binding site" evidence="10">
    <location>
        <position position="149"/>
    </location>
    <ligand>
        <name>Mg(2+)</name>
        <dbReference type="ChEBI" id="CHEBI:18420"/>
    </ligand>
</feature>
<evidence type="ECO:0000256" key="3">
    <source>
        <dbReference type="ARBA" id="ARBA00011738"/>
    </source>
</evidence>
<feature type="binding site" evidence="10">
    <location>
        <position position="369"/>
    </location>
    <ligand>
        <name>thiamine diphosphate</name>
        <dbReference type="ChEBI" id="CHEBI:58937"/>
    </ligand>
</feature>
<feature type="binding site" evidence="10">
    <location>
        <position position="178"/>
    </location>
    <ligand>
        <name>Mg(2+)</name>
        <dbReference type="ChEBI" id="CHEBI:18420"/>
    </ligand>
</feature>
<sequence>MYKKEPLLAHIHDPNDLSRLSYSELSQLADEIRDVIISTVSHTGGHLASNLGVVELTIALHRVFDSPKDKIVWDVGHQCYTHKLLTGRYGEFSGLRQNGGISGFPKRSESPHDAFNTGHASTSISAALGLLAGESLKGGDGKAVAVIGDGALTGGLAFEALSHAGQLGLPLVVILNDNKMSISPNVGGLSKYLSRLSMKSRYQRIRRWIDRSVKGFPLIGASFYDIMVRMKRGVKALFYTDNFFVDLGFEYVGPIEGHHIQRLEQVLEDVKKLGKPVVVHVITQKGKGYQFAESDPSSYHGVSPFSVDDGLFERREAPVFTEAFGSAMVRKARADERVVAITAAMEKGTGLAPFRTEFPARFYDVGIAEEHAVSFAAGLAAQGLRPVVAVYSTFIQRSVDQVIHDVALQNLPVTFALDRSGFVGDDGETHQGLFDIALFRSVPNMTILAPAGAAELDLMLDWGTGGQGPAAIRYPKAPFPENTEAFFCPLEQGRGVFIKRKNSPVCLAFTGSLYSQVIEAESILNAEGLSADLYNLRFLKPLDEEYLLSVLNRYKTVFFIEEGMKQGGIGEYAAELALRMGASASIRILGVSDNFAGLGSRKQLLELCGLDAAGIAGSVLAACRKEVFSYKKAVLG</sequence>
<gene>
    <name evidence="10" type="primary">dxs</name>
    <name evidence="12" type="ORF">JFL75_10895</name>
</gene>
<dbReference type="Pfam" id="PF02780">
    <property type="entry name" value="Transketolase_C"/>
    <property type="match status" value="1"/>
</dbReference>
<evidence type="ECO:0000256" key="7">
    <source>
        <dbReference type="ARBA" id="ARBA00022977"/>
    </source>
</evidence>
<keyword evidence="8 10" id="KW-0786">Thiamine pyrophosphate</keyword>
<keyword evidence="7 10" id="KW-0784">Thiamine biosynthesis</keyword>
<dbReference type="InterPro" id="IPR005477">
    <property type="entry name" value="Dxylulose-5-P_synthase"/>
</dbReference>
<evidence type="ECO:0000256" key="8">
    <source>
        <dbReference type="ARBA" id="ARBA00023052"/>
    </source>
</evidence>
<dbReference type="Proteomes" id="UP000595917">
    <property type="component" value="Chromosome"/>
</dbReference>
<dbReference type="CDD" id="cd07033">
    <property type="entry name" value="TPP_PYR_DXS_TK_like"/>
    <property type="match status" value="1"/>
</dbReference>
<feature type="binding site" evidence="10">
    <location>
        <position position="77"/>
    </location>
    <ligand>
        <name>thiamine diphosphate</name>
        <dbReference type="ChEBI" id="CHEBI:58937"/>
    </ligand>
</feature>
<dbReference type="EMBL" id="CP067089">
    <property type="protein sequence ID" value="QQO07467.1"/>
    <property type="molecule type" value="Genomic_DNA"/>
</dbReference>
<protein>
    <recommendedName>
        <fullName evidence="10">1-deoxy-D-xylulose-5-phosphate synthase</fullName>
        <ecNumber evidence="10">2.2.1.7</ecNumber>
    </recommendedName>
    <alternativeName>
        <fullName evidence="10">1-deoxyxylulose-5-phosphate synthase</fullName>
        <shortName evidence="10">DXP synthase</shortName>
        <shortName evidence="10">DXPS</shortName>
    </alternativeName>
</protein>
<dbReference type="AlphaFoldDB" id="A0A7T7XJP7"/>
<evidence type="ECO:0000256" key="5">
    <source>
        <dbReference type="ARBA" id="ARBA00022723"/>
    </source>
</evidence>
<dbReference type="InterPro" id="IPR033248">
    <property type="entry name" value="Transketolase_C"/>
</dbReference>
<comment type="subunit">
    <text evidence="3 10">Homodimer.</text>
</comment>
<evidence type="ECO:0000256" key="9">
    <source>
        <dbReference type="ARBA" id="ARBA00023229"/>
    </source>
</evidence>
<dbReference type="UniPathway" id="UPA00064">
    <property type="reaction ID" value="UER00091"/>
</dbReference>
<feature type="domain" description="Transketolase-like pyrimidine-binding" evidence="11">
    <location>
        <begin position="318"/>
        <end position="481"/>
    </location>
</feature>
<dbReference type="KEGG" id="bhc:JFL75_10895"/>
<keyword evidence="5 10" id="KW-0479">Metal-binding</keyword>
<feature type="binding site" evidence="10">
    <location>
        <position position="289"/>
    </location>
    <ligand>
        <name>thiamine diphosphate</name>
        <dbReference type="ChEBI" id="CHEBI:58937"/>
    </ligand>
</feature>
<dbReference type="InterPro" id="IPR020826">
    <property type="entry name" value="Transketolase_BS"/>
</dbReference>
<keyword evidence="4 10" id="KW-0808">Transferase</keyword>
<evidence type="ECO:0000256" key="4">
    <source>
        <dbReference type="ARBA" id="ARBA00022679"/>
    </source>
</evidence>
<dbReference type="PANTHER" id="PTHR43322">
    <property type="entry name" value="1-D-DEOXYXYLULOSE 5-PHOSPHATE SYNTHASE-RELATED"/>
    <property type="match status" value="1"/>
</dbReference>
<dbReference type="NCBIfam" id="NF003933">
    <property type="entry name" value="PRK05444.2-2"/>
    <property type="match status" value="1"/>
</dbReference>
<dbReference type="GO" id="GO:0009228">
    <property type="term" value="P:thiamine biosynthetic process"/>
    <property type="evidence" value="ECO:0007669"/>
    <property type="project" value="UniProtKB-UniRule"/>
</dbReference>
<dbReference type="CDD" id="cd02007">
    <property type="entry name" value="TPP_DXS"/>
    <property type="match status" value="1"/>
</dbReference>
<keyword evidence="13" id="KW-1185">Reference proteome</keyword>
<feature type="binding site" evidence="10">
    <location>
        <begin position="118"/>
        <end position="120"/>
    </location>
    <ligand>
        <name>thiamine diphosphate</name>
        <dbReference type="ChEBI" id="CHEBI:58937"/>
    </ligand>
</feature>
<dbReference type="PANTHER" id="PTHR43322:SF5">
    <property type="entry name" value="1-DEOXY-D-XYLULOSE-5-PHOSPHATE SYNTHASE, CHLOROPLASTIC"/>
    <property type="match status" value="1"/>
</dbReference>
<evidence type="ECO:0000259" key="11">
    <source>
        <dbReference type="SMART" id="SM00861"/>
    </source>
</evidence>
<keyword evidence="9 10" id="KW-0414">Isoprene biosynthesis</keyword>
<dbReference type="GO" id="GO:0016114">
    <property type="term" value="P:terpenoid biosynthetic process"/>
    <property type="evidence" value="ECO:0007669"/>
    <property type="project" value="UniProtKB-UniRule"/>
</dbReference>
<comment type="cofactor">
    <cofactor evidence="10">
        <name>thiamine diphosphate</name>
        <dbReference type="ChEBI" id="CHEBI:58937"/>
    </cofactor>
    <text evidence="10">Binds 1 thiamine pyrophosphate per subunit.</text>
</comment>
<dbReference type="PROSITE" id="PS00802">
    <property type="entry name" value="TRANSKETOLASE_2"/>
    <property type="match status" value="1"/>
</dbReference>
<dbReference type="GO" id="GO:0019288">
    <property type="term" value="P:isopentenyl diphosphate biosynthetic process, methylerythritol 4-phosphate pathway"/>
    <property type="evidence" value="ECO:0007669"/>
    <property type="project" value="TreeGrafter"/>
</dbReference>